<keyword evidence="3" id="KW-1185">Reference proteome</keyword>
<sequence length="216" mass="23995">MTDRPRTDGSAAPDPALRQMERYWTQLRGDRRLPQRRDVDPSKIEGALPWAFMMQRIAPGVGRVRVAGQRLEGILGTDPRGLPLTAFFAPSARETVTEHLTALFDDPAIAELPVVSRRGIARPHLSGRLLLLPLIGDDGLVSASLGALVVDGEPGSTPRRFEIGPGTLRCERVRSARYMEHRARIVDELDEARRPDHPPPHHGGRPRLRLVVDNTR</sequence>
<dbReference type="AlphaFoldDB" id="A0A5J5GLL4"/>
<dbReference type="Proteomes" id="UP000326554">
    <property type="component" value="Unassembled WGS sequence"/>
</dbReference>
<dbReference type="RefSeq" id="WP_150444722.1">
    <property type="nucleotide sequence ID" value="NZ_VYQE01000002.1"/>
</dbReference>
<comment type="caution">
    <text evidence="2">The sequence shown here is derived from an EMBL/GenBank/DDBJ whole genome shotgun (WGS) entry which is preliminary data.</text>
</comment>
<organism evidence="2 3">
    <name type="scientific">Histidinibacterium aquaticum</name>
    <dbReference type="NCBI Taxonomy" id="2613962"/>
    <lineage>
        <taxon>Bacteria</taxon>
        <taxon>Pseudomonadati</taxon>
        <taxon>Pseudomonadota</taxon>
        <taxon>Alphaproteobacteria</taxon>
        <taxon>Rhodobacterales</taxon>
        <taxon>Paracoccaceae</taxon>
        <taxon>Histidinibacterium</taxon>
    </lineage>
</organism>
<accession>A0A5J5GLL4</accession>
<reference evidence="2 3" key="1">
    <citation type="submission" date="2019-09" db="EMBL/GenBank/DDBJ databases">
        <authorList>
            <person name="Park J.-S."/>
            <person name="Choi H.-J."/>
        </authorList>
    </citation>
    <scope>NUCLEOTIDE SEQUENCE [LARGE SCALE GENOMIC DNA]</scope>
    <source>
        <strain evidence="2 3">176SS1-4</strain>
    </source>
</reference>
<feature type="region of interest" description="Disordered" evidence="1">
    <location>
        <begin position="189"/>
        <end position="216"/>
    </location>
</feature>
<feature type="compositionally biased region" description="Basic and acidic residues" evidence="1">
    <location>
        <begin position="189"/>
        <end position="199"/>
    </location>
</feature>
<proteinExistence type="predicted"/>
<evidence type="ECO:0000313" key="3">
    <source>
        <dbReference type="Proteomes" id="UP000326554"/>
    </source>
</evidence>
<gene>
    <name evidence="2" type="ORF">F3S47_08015</name>
</gene>
<name>A0A5J5GLL4_9RHOB</name>
<dbReference type="Pfam" id="PF07310">
    <property type="entry name" value="PAS_5"/>
    <property type="match status" value="1"/>
</dbReference>
<dbReference type="InterPro" id="IPR009922">
    <property type="entry name" value="DUF1457"/>
</dbReference>
<evidence type="ECO:0000256" key="1">
    <source>
        <dbReference type="SAM" id="MobiDB-lite"/>
    </source>
</evidence>
<dbReference type="EMBL" id="VYQE01000002">
    <property type="protein sequence ID" value="KAA9009189.1"/>
    <property type="molecule type" value="Genomic_DNA"/>
</dbReference>
<evidence type="ECO:0000313" key="2">
    <source>
        <dbReference type="EMBL" id="KAA9009189.1"/>
    </source>
</evidence>
<protein>
    <submittedName>
        <fullName evidence="2">PAS domain-containing protein</fullName>
    </submittedName>
</protein>